<accession>H3KF38</accession>
<dbReference type="EMBL" id="AFBQ01000188">
    <property type="protein sequence ID" value="EHY31268.1"/>
    <property type="molecule type" value="Genomic_DNA"/>
</dbReference>
<dbReference type="PATRIC" id="fig|762967.3.peg.1065"/>
<feature type="region of interest" description="Disordered" evidence="1">
    <location>
        <begin position="24"/>
        <end position="45"/>
    </location>
</feature>
<name>H3KF38_9BURK</name>
<dbReference type="Proteomes" id="UP000004956">
    <property type="component" value="Unassembled WGS sequence"/>
</dbReference>
<reference evidence="2 3" key="1">
    <citation type="submission" date="2011-11" db="EMBL/GenBank/DDBJ databases">
        <authorList>
            <person name="Weinstock G."/>
            <person name="Sodergren E."/>
            <person name="Clifton S."/>
            <person name="Fulton L."/>
            <person name="Fulton B."/>
            <person name="Courtney L."/>
            <person name="Fronick C."/>
            <person name="Harrison M."/>
            <person name="Strong C."/>
            <person name="Farmer C."/>
            <person name="Delahaunty K."/>
            <person name="Markovic C."/>
            <person name="Hall O."/>
            <person name="Minx P."/>
            <person name="Tomlinson C."/>
            <person name="Mitreva M."/>
            <person name="Hou S."/>
            <person name="Chen J."/>
            <person name="Wollam A."/>
            <person name="Pepin K.H."/>
            <person name="Johnson M."/>
            <person name="Bhonagiri V."/>
            <person name="Zhang X."/>
            <person name="Suruliraj S."/>
            <person name="Warren W."/>
            <person name="Chinwalla A."/>
            <person name="Mardis E.R."/>
            <person name="Wilson R.K."/>
        </authorList>
    </citation>
    <scope>NUCLEOTIDE SEQUENCE [LARGE SCALE GENOMIC DNA]</scope>
    <source>
        <strain evidence="2 3">YIT 11816</strain>
    </source>
</reference>
<protein>
    <submittedName>
        <fullName evidence="2">Uncharacterized protein</fullName>
    </submittedName>
</protein>
<keyword evidence="3" id="KW-1185">Reference proteome</keyword>
<evidence type="ECO:0000313" key="3">
    <source>
        <dbReference type="Proteomes" id="UP000004956"/>
    </source>
</evidence>
<organism evidence="2 3">
    <name type="scientific">Sutterella parvirubra YIT 11816</name>
    <dbReference type="NCBI Taxonomy" id="762967"/>
    <lineage>
        <taxon>Bacteria</taxon>
        <taxon>Pseudomonadati</taxon>
        <taxon>Pseudomonadota</taxon>
        <taxon>Betaproteobacteria</taxon>
        <taxon>Burkholderiales</taxon>
        <taxon>Sutterellaceae</taxon>
        <taxon>Sutterella</taxon>
    </lineage>
</organism>
<sequence>MTRSLSEKPQKRTERYSKVAEMRYPRCTGPTGRKAKKVRAHTKTL</sequence>
<evidence type="ECO:0000313" key="2">
    <source>
        <dbReference type="EMBL" id="EHY31268.1"/>
    </source>
</evidence>
<evidence type="ECO:0000256" key="1">
    <source>
        <dbReference type="SAM" id="MobiDB-lite"/>
    </source>
</evidence>
<gene>
    <name evidence="2" type="ORF">HMPREF9440_01355</name>
</gene>
<proteinExistence type="predicted"/>
<dbReference type="HOGENOM" id="CLU_3206131_0_0_4"/>
<dbReference type="AlphaFoldDB" id="H3KF38"/>
<comment type="caution">
    <text evidence="2">The sequence shown here is derived from an EMBL/GenBank/DDBJ whole genome shotgun (WGS) entry which is preliminary data.</text>
</comment>
<feature type="compositionally biased region" description="Basic residues" evidence="1">
    <location>
        <begin position="33"/>
        <end position="45"/>
    </location>
</feature>